<name>M1P8X8_DESSD</name>
<proteinExistence type="predicted"/>
<dbReference type="HOGENOM" id="CLU_2715839_0_0_7"/>
<dbReference type="STRING" id="1167006.UWK_03401"/>
<dbReference type="KEGG" id="dsf:UWK_03401"/>
<dbReference type="RefSeq" id="WP_015405600.1">
    <property type="nucleotide sequence ID" value="NC_020304.1"/>
</dbReference>
<organism evidence="1 2">
    <name type="scientific">Desulfocapsa sulfexigens (strain DSM 10523 / SB164P1)</name>
    <dbReference type="NCBI Taxonomy" id="1167006"/>
    <lineage>
        <taxon>Bacteria</taxon>
        <taxon>Pseudomonadati</taxon>
        <taxon>Thermodesulfobacteriota</taxon>
        <taxon>Desulfobulbia</taxon>
        <taxon>Desulfobulbales</taxon>
        <taxon>Desulfocapsaceae</taxon>
        <taxon>Desulfocapsa</taxon>
    </lineage>
</organism>
<sequence length="73" mass="8663">MIYIQKRICLSCRKFRLEDPYSGVCRVDKTVNPYPVKTTEETCEKWIDGGHQYHIRLGWIKKTLEKEKTTGDK</sequence>
<dbReference type="EMBL" id="CP003985">
    <property type="protein sequence ID" value="AGF79918.1"/>
    <property type="molecule type" value="Genomic_DNA"/>
</dbReference>
<evidence type="ECO:0000313" key="2">
    <source>
        <dbReference type="Proteomes" id="UP000011721"/>
    </source>
</evidence>
<dbReference type="OrthoDB" id="5432664at2"/>
<gene>
    <name evidence="1" type="ordered locus">UWK_03401</name>
</gene>
<reference evidence="2" key="1">
    <citation type="journal article" date="2013" name="Stand. Genomic Sci.">
        <title>Complete genome sequence of Desulfocapsa sulfexigens, a marine deltaproteobacterium specialized in disproportionating inorganic sulfur compounds.</title>
        <authorList>
            <person name="Finster K.W."/>
            <person name="Kjeldsen K.U."/>
            <person name="Kube M."/>
            <person name="Reinhardt R."/>
            <person name="Mussmann M."/>
            <person name="Amann R."/>
            <person name="Schreiber L."/>
        </authorList>
    </citation>
    <scope>NUCLEOTIDE SEQUENCE [LARGE SCALE GENOMIC DNA]</scope>
    <source>
        <strain evidence="2">DSM 10523 / SB164P1</strain>
    </source>
</reference>
<protein>
    <submittedName>
        <fullName evidence="1">Uncharacterized protein</fullName>
    </submittedName>
</protein>
<accession>M1P8X8</accession>
<keyword evidence="2" id="KW-1185">Reference proteome</keyword>
<dbReference type="AlphaFoldDB" id="M1P8X8"/>
<dbReference type="Proteomes" id="UP000011721">
    <property type="component" value="Chromosome"/>
</dbReference>
<evidence type="ECO:0000313" key="1">
    <source>
        <dbReference type="EMBL" id="AGF79918.1"/>
    </source>
</evidence>